<dbReference type="EMBL" id="JAOTOJ010000002">
    <property type="protein sequence ID" value="KAK9407675.1"/>
    <property type="molecule type" value="Genomic_DNA"/>
</dbReference>
<protein>
    <submittedName>
        <fullName evidence="5">GATA-type zinc finger protein 1</fullName>
    </submittedName>
</protein>
<feature type="compositionally biased region" description="Basic residues" evidence="3">
    <location>
        <begin position="203"/>
        <end position="215"/>
    </location>
</feature>
<reference evidence="5 6" key="1">
    <citation type="journal article" date="2024" name="Proc. Natl. Acad. Sci. U.S.A.">
        <title>The genetic regulatory architecture and epigenomic basis for age-related changes in rattlesnake venom.</title>
        <authorList>
            <person name="Hogan M.P."/>
            <person name="Holding M.L."/>
            <person name="Nystrom G.S."/>
            <person name="Colston T.J."/>
            <person name="Bartlett D.A."/>
            <person name="Mason A.J."/>
            <person name="Ellsworth S.A."/>
            <person name="Rautsaw R.M."/>
            <person name="Lawrence K.C."/>
            <person name="Strickland J.L."/>
            <person name="He B."/>
            <person name="Fraser P."/>
            <person name="Margres M.J."/>
            <person name="Gilbert D.M."/>
            <person name="Gibbs H.L."/>
            <person name="Parkinson C.L."/>
            <person name="Rokyta D.R."/>
        </authorList>
    </citation>
    <scope>NUCLEOTIDE SEQUENCE [LARGE SCALE GENOMIC DNA]</scope>
    <source>
        <strain evidence="5">DRR0105</strain>
    </source>
</reference>
<sequence>MEGELFLEGQPPDFSVLQELLCPPCLESESSCNPASASGDFGSATAAAREFRFEPFSNMACCLQMPDSKALSFLQESTQLLSQAEPISSNPGKPLWQLSRAMHSIHSIRGPQCNCFHSVRGLQCNCFSSPLVPFAPTDALNLISLHCSSLESEPLDQVKPPEAGEIAHKRSPITHSKDHSSHLLGRACVEETRLTQLSESQRGRRRVFRKQPKPRRSYDALDPNFQGVTLHMKLYLCQSSSEGCRLIINPQFSSGKPRKRSGVPLAEECKTGSLEEEGLVPAHRNKRCASCKTRKTPLWRDAEDGTPLCNACGIRYKKYRIRCFHCWSIPKHGGKPYPHCSNCGGKLGVVAAQQKPGRRYGNFVRNCN</sequence>
<evidence type="ECO:0000259" key="4">
    <source>
        <dbReference type="PROSITE" id="PS50114"/>
    </source>
</evidence>
<dbReference type="Gene3D" id="3.30.50.10">
    <property type="entry name" value="Erythroid Transcription Factor GATA-1, subunit A"/>
    <property type="match status" value="1"/>
</dbReference>
<gene>
    <name evidence="5" type="ORF">NXF25_006449</name>
</gene>
<keyword evidence="6" id="KW-1185">Reference proteome</keyword>
<dbReference type="GO" id="GO:0005634">
    <property type="term" value="C:nucleus"/>
    <property type="evidence" value="ECO:0007669"/>
    <property type="project" value="TreeGrafter"/>
</dbReference>
<dbReference type="InterPro" id="IPR053116">
    <property type="entry name" value="GATA-type_Znf_Regulator"/>
</dbReference>
<dbReference type="PROSITE" id="PS50114">
    <property type="entry name" value="GATA_ZN_FINGER_2"/>
    <property type="match status" value="1"/>
</dbReference>
<comment type="caution">
    <text evidence="5">The sequence shown here is derived from an EMBL/GenBank/DDBJ whole genome shotgun (WGS) entry which is preliminary data.</text>
</comment>
<dbReference type="SUPFAM" id="SSF57716">
    <property type="entry name" value="Glucocorticoid receptor-like (DNA-binding domain)"/>
    <property type="match status" value="1"/>
</dbReference>
<dbReference type="Pfam" id="PF00320">
    <property type="entry name" value="GATA"/>
    <property type="match status" value="1"/>
</dbReference>
<evidence type="ECO:0000313" key="6">
    <source>
        <dbReference type="Proteomes" id="UP001474421"/>
    </source>
</evidence>
<dbReference type="SMART" id="SM00401">
    <property type="entry name" value="ZnF_GATA"/>
    <property type="match status" value="1"/>
</dbReference>
<dbReference type="CDD" id="cd00202">
    <property type="entry name" value="ZnF_GATA"/>
    <property type="match status" value="1"/>
</dbReference>
<proteinExistence type="predicted"/>
<keyword evidence="2" id="KW-0863">Zinc-finger</keyword>
<dbReference type="GO" id="GO:0043565">
    <property type="term" value="F:sequence-specific DNA binding"/>
    <property type="evidence" value="ECO:0007669"/>
    <property type="project" value="InterPro"/>
</dbReference>
<dbReference type="GO" id="GO:0008270">
    <property type="term" value="F:zinc ion binding"/>
    <property type="evidence" value="ECO:0007669"/>
    <property type="project" value="UniProtKB-KW"/>
</dbReference>
<dbReference type="PRINTS" id="PR00619">
    <property type="entry name" value="GATAZNFINGER"/>
</dbReference>
<dbReference type="GO" id="GO:0048599">
    <property type="term" value="P:oocyte development"/>
    <property type="evidence" value="ECO:0007669"/>
    <property type="project" value="TreeGrafter"/>
</dbReference>
<evidence type="ECO:0000313" key="5">
    <source>
        <dbReference type="EMBL" id="KAK9407675.1"/>
    </source>
</evidence>
<keyword evidence="2" id="KW-0862">Zinc</keyword>
<dbReference type="GO" id="GO:0006357">
    <property type="term" value="P:regulation of transcription by RNA polymerase II"/>
    <property type="evidence" value="ECO:0007669"/>
    <property type="project" value="TreeGrafter"/>
</dbReference>
<dbReference type="AlphaFoldDB" id="A0AAW1BZZ4"/>
<evidence type="ECO:0000256" key="1">
    <source>
        <dbReference type="ARBA" id="ARBA00023242"/>
    </source>
</evidence>
<feature type="domain" description="GATA-type" evidence="4">
    <location>
        <begin position="282"/>
        <end position="317"/>
    </location>
</feature>
<accession>A0AAW1BZZ4</accession>
<dbReference type="InterPro" id="IPR000679">
    <property type="entry name" value="Znf_GATA"/>
</dbReference>
<dbReference type="GO" id="GO:0007283">
    <property type="term" value="P:spermatogenesis"/>
    <property type="evidence" value="ECO:0007669"/>
    <property type="project" value="TreeGrafter"/>
</dbReference>
<dbReference type="PANTHER" id="PTHR47341:SF1">
    <property type="entry name" value="GATA-TYPE ZINC FINGER PROTEIN 1"/>
    <property type="match status" value="1"/>
</dbReference>
<evidence type="ECO:0000256" key="2">
    <source>
        <dbReference type="PROSITE-ProRule" id="PRU00094"/>
    </source>
</evidence>
<keyword evidence="1" id="KW-0539">Nucleus</keyword>
<feature type="region of interest" description="Disordered" evidence="3">
    <location>
        <begin position="199"/>
        <end position="220"/>
    </location>
</feature>
<evidence type="ECO:0000256" key="3">
    <source>
        <dbReference type="SAM" id="MobiDB-lite"/>
    </source>
</evidence>
<organism evidence="5 6">
    <name type="scientific">Crotalus adamanteus</name>
    <name type="common">Eastern diamondback rattlesnake</name>
    <dbReference type="NCBI Taxonomy" id="8729"/>
    <lineage>
        <taxon>Eukaryota</taxon>
        <taxon>Metazoa</taxon>
        <taxon>Chordata</taxon>
        <taxon>Craniata</taxon>
        <taxon>Vertebrata</taxon>
        <taxon>Euteleostomi</taxon>
        <taxon>Lepidosauria</taxon>
        <taxon>Squamata</taxon>
        <taxon>Bifurcata</taxon>
        <taxon>Unidentata</taxon>
        <taxon>Episquamata</taxon>
        <taxon>Toxicofera</taxon>
        <taxon>Serpentes</taxon>
        <taxon>Colubroidea</taxon>
        <taxon>Viperidae</taxon>
        <taxon>Crotalinae</taxon>
        <taxon>Crotalus</taxon>
    </lineage>
</organism>
<dbReference type="Proteomes" id="UP001474421">
    <property type="component" value="Unassembled WGS sequence"/>
</dbReference>
<keyword evidence="2" id="KW-0479">Metal-binding</keyword>
<name>A0AAW1BZZ4_CROAD</name>
<dbReference type="PANTHER" id="PTHR47341">
    <property type="entry name" value="GATA-TYPE ZINC FINGER PROTEIN 1"/>
    <property type="match status" value="1"/>
</dbReference>
<dbReference type="InterPro" id="IPR013088">
    <property type="entry name" value="Znf_NHR/GATA"/>
</dbReference>